<protein>
    <recommendedName>
        <fullName evidence="1">Xylose isomerase-like TIM barrel domain-containing protein</fullName>
    </recommendedName>
</protein>
<organism evidence="2 3">
    <name type="scientific">Paenibacillus rhizosphaerae</name>
    <dbReference type="NCBI Taxonomy" id="297318"/>
    <lineage>
        <taxon>Bacteria</taxon>
        <taxon>Bacillati</taxon>
        <taxon>Bacillota</taxon>
        <taxon>Bacilli</taxon>
        <taxon>Bacillales</taxon>
        <taxon>Paenibacillaceae</taxon>
        <taxon>Paenibacillus</taxon>
    </lineage>
</organism>
<sequence length="281" mass="31470">MIQIPVGLQLFSVREALAKDFAGTLQSIADIGYQNIEFAFHNIREDGTFEVDYTAAELKAMMDKLGLQVVTSHVAYHPNLDLDAVIRYNAEIGSKGIVMPCAFFRDREDAVELAKWLNASGRKSKEAGIQFYFHNHFHEFQEFDGQTIMDILLEHTDPELVQIEFDTFWALRGGVDPIAFMDKYGSRIGLLHQKDLAPSANPVNLLEKVSGHLTDEVVFSAANQEDFTEIGAGVMDIPSILKKAEELGTVQYIIVEQDQTVKGELASVKESFDNIQRLLAQ</sequence>
<dbReference type="PANTHER" id="PTHR12110">
    <property type="entry name" value="HYDROXYPYRUVATE ISOMERASE"/>
    <property type="match status" value="1"/>
</dbReference>
<dbReference type="Pfam" id="PF01261">
    <property type="entry name" value="AP_endonuc_2"/>
    <property type="match status" value="1"/>
</dbReference>
<dbReference type="InterPro" id="IPR013022">
    <property type="entry name" value="Xyl_isomerase-like_TIM-brl"/>
</dbReference>
<evidence type="ECO:0000313" key="2">
    <source>
        <dbReference type="EMBL" id="OMF58781.1"/>
    </source>
</evidence>
<evidence type="ECO:0000313" key="3">
    <source>
        <dbReference type="Proteomes" id="UP000187172"/>
    </source>
</evidence>
<accession>A0A1R1F402</accession>
<dbReference type="InterPro" id="IPR036237">
    <property type="entry name" value="Xyl_isomerase-like_sf"/>
</dbReference>
<dbReference type="PANTHER" id="PTHR12110:SF41">
    <property type="entry name" value="INOSOSE DEHYDRATASE"/>
    <property type="match status" value="1"/>
</dbReference>
<evidence type="ECO:0000259" key="1">
    <source>
        <dbReference type="Pfam" id="PF01261"/>
    </source>
</evidence>
<keyword evidence="3" id="KW-1185">Reference proteome</keyword>
<dbReference type="Gene3D" id="3.20.20.150">
    <property type="entry name" value="Divalent-metal-dependent TIM barrel enzymes"/>
    <property type="match status" value="1"/>
</dbReference>
<dbReference type="InterPro" id="IPR050312">
    <property type="entry name" value="IolE/XylAMocC-like"/>
</dbReference>
<feature type="domain" description="Xylose isomerase-like TIM barrel" evidence="1">
    <location>
        <begin position="26"/>
        <end position="269"/>
    </location>
</feature>
<gene>
    <name evidence="2" type="ORF">BK138_09850</name>
</gene>
<dbReference type="SUPFAM" id="SSF51658">
    <property type="entry name" value="Xylose isomerase-like"/>
    <property type="match status" value="1"/>
</dbReference>
<dbReference type="RefSeq" id="WP_076168872.1">
    <property type="nucleotide sequence ID" value="NZ_MRTP01000001.1"/>
</dbReference>
<dbReference type="AlphaFoldDB" id="A0A1R1F402"/>
<proteinExistence type="predicted"/>
<dbReference type="EMBL" id="MRTP01000001">
    <property type="protein sequence ID" value="OMF58781.1"/>
    <property type="molecule type" value="Genomic_DNA"/>
</dbReference>
<comment type="caution">
    <text evidence="2">The sequence shown here is derived from an EMBL/GenBank/DDBJ whole genome shotgun (WGS) entry which is preliminary data.</text>
</comment>
<dbReference type="STRING" id="297318.BK138_09850"/>
<dbReference type="Proteomes" id="UP000187172">
    <property type="component" value="Unassembled WGS sequence"/>
</dbReference>
<reference evidence="2 3" key="1">
    <citation type="submission" date="2016-11" db="EMBL/GenBank/DDBJ databases">
        <title>Paenibacillus species isolates.</title>
        <authorList>
            <person name="Beno S.M."/>
        </authorList>
    </citation>
    <scope>NUCLEOTIDE SEQUENCE [LARGE SCALE GENOMIC DNA]</scope>
    <source>
        <strain evidence="2 3">FSL R5-0378</strain>
    </source>
</reference>
<name>A0A1R1F402_9BACL</name>